<dbReference type="SUPFAM" id="SSF81301">
    <property type="entry name" value="Nucleotidyltransferase"/>
    <property type="match status" value="1"/>
</dbReference>
<feature type="domain" description="tRNA nucleotidyltransferase/poly(A) polymerase RNA and SrmB- binding" evidence="11">
    <location>
        <begin position="132"/>
        <end position="191"/>
    </location>
</feature>
<dbReference type="GO" id="GO:0016779">
    <property type="term" value="F:nucleotidyltransferase activity"/>
    <property type="evidence" value="ECO:0007669"/>
    <property type="project" value="UniProtKB-KW"/>
</dbReference>
<comment type="caution">
    <text evidence="12">The sequence shown here is derived from an EMBL/GenBank/DDBJ whole genome shotgun (WGS) entry which is preliminary data.</text>
</comment>
<keyword evidence="6" id="KW-0547">Nucleotide-binding</keyword>
<dbReference type="Gene3D" id="1.10.3090.10">
    <property type="entry name" value="cca-adding enzyme, domain 2"/>
    <property type="match status" value="1"/>
</dbReference>
<dbReference type="InterPro" id="IPR032828">
    <property type="entry name" value="PolyA_RNA-bd"/>
</dbReference>
<dbReference type="PANTHER" id="PTHR46173:SF1">
    <property type="entry name" value="CCA TRNA NUCLEOTIDYLTRANSFERASE 1, MITOCHONDRIAL"/>
    <property type="match status" value="1"/>
</dbReference>
<dbReference type="InterPro" id="IPR002646">
    <property type="entry name" value="PolA_pol_head_dom"/>
</dbReference>
<organism evidence="12 13">
    <name type="scientific">Candidatus Berkelbacteria bacterium Licking1014_2</name>
    <dbReference type="NCBI Taxonomy" id="2017146"/>
    <lineage>
        <taxon>Bacteria</taxon>
        <taxon>Candidatus Berkelbacteria</taxon>
    </lineage>
</organism>
<evidence type="ECO:0000256" key="4">
    <source>
        <dbReference type="ARBA" id="ARBA00022695"/>
    </source>
</evidence>
<accession>A0A554LSI9</accession>
<feature type="domain" description="Poly A polymerase head" evidence="9">
    <location>
        <begin position="13"/>
        <end position="105"/>
    </location>
</feature>
<dbReference type="EMBL" id="VMGL01000053">
    <property type="protein sequence ID" value="TSC95841.1"/>
    <property type="molecule type" value="Genomic_DNA"/>
</dbReference>
<evidence type="ECO:0000256" key="5">
    <source>
        <dbReference type="ARBA" id="ARBA00022723"/>
    </source>
</evidence>
<dbReference type="GO" id="GO:0046872">
    <property type="term" value="F:metal ion binding"/>
    <property type="evidence" value="ECO:0007669"/>
    <property type="project" value="UniProtKB-KW"/>
</dbReference>
<dbReference type="InterPro" id="IPR003607">
    <property type="entry name" value="HD/PDEase_dom"/>
</dbReference>
<dbReference type="InterPro" id="IPR043519">
    <property type="entry name" value="NT_sf"/>
</dbReference>
<evidence type="ECO:0000256" key="7">
    <source>
        <dbReference type="ARBA" id="ARBA00022842"/>
    </source>
</evidence>
<dbReference type="GO" id="GO:0000049">
    <property type="term" value="F:tRNA binding"/>
    <property type="evidence" value="ECO:0007669"/>
    <property type="project" value="TreeGrafter"/>
</dbReference>
<evidence type="ECO:0000259" key="11">
    <source>
        <dbReference type="Pfam" id="PF12627"/>
    </source>
</evidence>
<keyword evidence="7" id="KW-0460">Magnesium</keyword>
<evidence type="ECO:0000256" key="8">
    <source>
        <dbReference type="RuleBase" id="RU003953"/>
    </source>
</evidence>
<dbReference type="SUPFAM" id="SSF81891">
    <property type="entry name" value="Poly A polymerase C-terminal region-like"/>
    <property type="match status" value="1"/>
</dbReference>
<feature type="domain" description="HD" evidence="10">
    <location>
        <begin position="235"/>
        <end position="301"/>
    </location>
</feature>
<dbReference type="GO" id="GO:0000166">
    <property type="term" value="F:nucleotide binding"/>
    <property type="evidence" value="ECO:0007669"/>
    <property type="project" value="UniProtKB-KW"/>
</dbReference>
<comment type="cofactor">
    <cofactor evidence="1">
        <name>Mg(2+)</name>
        <dbReference type="ChEBI" id="CHEBI:18420"/>
    </cofactor>
</comment>
<dbReference type="AlphaFoldDB" id="A0A554LSI9"/>
<gene>
    <name evidence="12" type="ORF">CEN88_419</name>
</gene>
<keyword evidence="5" id="KW-0479">Metal-binding</keyword>
<name>A0A554LSI9_9BACT</name>
<evidence type="ECO:0000313" key="12">
    <source>
        <dbReference type="EMBL" id="TSC95841.1"/>
    </source>
</evidence>
<dbReference type="InterPro" id="IPR050264">
    <property type="entry name" value="Bact_CCA-adding_enz_type3_sf"/>
</dbReference>
<evidence type="ECO:0000256" key="6">
    <source>
        <dbReference type="ARBA" id="ARBA00022741"/>
    </source>
</evidence>
<keyword evidence="2 8" id="KW-0808">Transferase</keyword>
<comment type="similarity">
    <text evidence="8">Belongs to the tRNA nucleotidyltransferase/poly(A) polymerase family.</text>
</comment>
<dbReference type="Pfam" id="PF12627">
    <property type="entry name" value="PolyA_pol_RNAbd"/>
    <property type="match status" value="1"/>
</dbReference>
<keyword evidence="4" id="KW-0548">Nucleotidyltransferase</keyword>
<keyword evidence="8" id="KW-0694">RNA-binding</keyword>
<dbReference type="Gene3D" id="3.30.460.10">
    <property type="entry name" value="Beta Polymerase, domain 2"/>
    <property type="match status" value="1"/>
</dbReference>
<evidence type="ECO:0000259" key="10">
    <source>
        <dbReference type="Pfam" id="PF01966"/>
    </source>
</evidence>
<evidence type="ECO:0008006" key="14">
    <source>
        <dbReference type="Google" id="ProtNLM"/>
    </source>
</evidence>
<reference evidence="12 13" key="1">
    <citation type="submission" date="2017-07" db="EMBL/GenBank/DDBJ databases">
        <title>Mechanisms for carbon and nitrogen cycling indicate functional differentiation within the Candidate Phyla Radiation.</title>
        <authorList>
            <person name="Danczak R.E."/>
            <person name="Johnston M.D."/>
            <person name="Kenah C."/>
            <person name="Slattery M."/>
            <person name="Wrighton K.C."/>
            <person name="Wilkins M.J."/>
        </authorList>
    </citation>
    <scope>NUCLEOTIDE SEQUENCE [LARGE SCALE GENOMIC DNA]</scope>
    <source>
        <strain evidence="12">Licking1014_2</strain>
    </source>
</reference>
<dbReference type="PANTHER" id="PTHR46173">
    <property type="entry name" value="CCA TRNA NUCLEOTIDYLTRANSFERASE 1, MITOCHONDRIAL"/>
    <property type="match status" value="1"/>
</dbReference>
<proteinExistence type="inferred from homology"/>
<dbReference type="Pfam" id="PF01966">
    <property type="entry name" value="HD"/>
    <property type="match status" value="1"/>
</dbReference>
<evidence type="ECO:0000256" key="2">
    <source>
        <dbReference type="ARBA" id="ARBA00022679"/>
    </source>
</evidence>
<evidence type="ECO:0000313" key="13">
    <source>
        <dbReference type="Proteomes" id="UP000318711"/>
    </source>
</evidence>
<dbReference type="CDD" id="cd00077">
    <property type="entry name" value="HDc"/>
    <property type="match status" value="1"/>
</dbReference>
<dbReference type="Proteomes" id="UP000318711">
    <property type="component" value="Unassembled WGS sequence"/>
</dbReference>
<protein>
    <recommendedName>
        <fullName evidence="14">HD domain-containing protein</fullName>
    </recommendedName>
</protein>
<evidence type="ECO:0000256" key="1">
    <source>
        <dbReference type="ARBA" id="ARBA00001946"/>
    </source>
</evidence>
<dbReference type="GO" id="GO:0008033">
    <property type="term" value="P:tRNA processing"/>
    <property type="evidence" value="ECO:0007669"/>
    <property type="project" value="UniProtKB-KW"/>
</dbReference>
<evidence type="ECO:0000256" key="3">
    <source>
        <dbReference type="ARBA" id="ARBA00022694"/>
    </source>
</evidence>
<dbReference type="Pfam" id="PF01743">
    <property type="entry name" value="PolyA_pol"/>
    <property type="match status" value="1"/>
</dbReference>
<evidence type="ECO:0000259" key="9">
    <source>
        <dbReference type="Pfam" id="PF01743"/>
    </source>
</evidence>
<keyword evidence="3" id="KW-0819">tRNA processing</keyword>
<sequence>MSKNSNKRDISPILPAAASGATKPVGEKFGVILVIADGRPYEVATFRQDIGTADHRHPDKIKPSTPEEDASRRDFTINGIFYDPVVKKIYDFVGGRKDIKAEVIRFIGDGNKRISEDYLRMLRAIRFKNTLGFSYAEGAETAIKNYSRQITNISWERIRDELNLMFSDDSRLASLHDLDNLDLLKYILPELVELKKIDQPAKFESGQGDAFLHTMMVIKNLPNPDVERSALSVELIWAAILHDLGKPDTIDFKPDLRFGRRPTFYGHMAASARIAKKVCQRLRLTVEQTDKIAWLVACHMMVGDIIKMRPGKQVNWLRHDWLAELLELHRADASGKDKRINLYYYETVKKMREEELAKPEPPKPLVDGNDIMTAFHLPPSKEIGRLLEIAWDAQAAGES</sequence>
<dbReference type="InterPro" id="IPR006674">
    <property type="entry name" value="HD_domain"/>
</dbReference>